<sequence>MRGLKGPGLDLILHTPGGQAEATERIVRYIRSKFSTLRVIVPFAAMSAGTMWAMAADEIIMGKHSQLGPIDPQVTLGNSLQMPAGALIEQFKGAIDECAQSPERITGWLPTLQQYPPGLLNFCESATQLSKKLVTEWLGQYMLKDNSDEAERAAEWLANDKEHLSHSRPITREQLIDHGIRVTALEDNQDLQDAVLSVFHMATHTFTMSTAVKIIENHMGRRYVQHGGQMVLQQVPQGIPPQGAPPQGLLGELQPRP</sequence>
<evidence type="ECO:0008006" key="5">
    <source>
        <dbReference type="Google" id="ProtNLM"/>
    </source>
</evidence>
<accession>A0AAN0KGN9</accession>
<dbReference type="InterPro" id="IPR029045">
    <property type="entry name" value="ClpP/crotonase-like_dom_sf"/>
</dbReference>
<organism evidence="3 4">
    <name type="scientific">Brooklawnia propionicigenes</name>
    <dbReference type="NCBI Taxonomy" id="3041175"/>
    <lineage>
        <taxon>Bacteria</taxon>
        <taxon>Bacillati</taxon>
        <taxon>Actinomycetota</taxon>
        <taxon>Actinomycetes</taxon>
        <taxon>Propionibacteriales</taxon>
        <taxon>Propionibacteriaceae</taxon>
        <taxon>Brooklawnia</taxon>
    </lineage>
</organism>
<gene>
    <name evidence="3" type="ORF">brsh051_20640</name>
</gene>
<keyword evidence="2" id="KW-0812">Transmembrane</keyword>
<dbReference type="GO" id="GO:0016020">
    <property type="term" value="C:membrane"/>
    <property type="evidence" value="ECO:0007669"/>
    <property type="project" value="InterPro"/>
</dbReference>
<dbReference type="Gene3D" id="3.90.226.10">
    <property type="entry name" value="2-enoyl-CoA Hydratase, Chain A, domain 1"/>
    <property type="match status" value="1"/>
</dbReference>
<keyword evidence="2" id="KW-0472">Membrane</keyword>
<proteinExistence type="predicted"/>
<dbReference type="Proteomes" id="UP001431656">
    <property type="component" value="Chromosome"/>
</dbReference>
<keyword evidence="4" id="KW-1185">Reference proteome</keyword>
<reference evidence="3" key="1">
    <citation type="journal article" date="2024" name="Int. J. Syst. Evol. Microbiol.">
        <title>Brooklawnia propionicigenes sp. nov., a facultatively anaerobic, propionate-producing bacterium isolated from a methanogenic reactor treating waste from cattle farms.</title>
        <authorList>
            <person name="Akita Y."/>
            <person name="Ueki A."/>
            <person name="Tonouchi A."/>
            <person name="Sugawara Y."/>
            <person name="Honma S."/>
            <person name="Kaku N."/>
            <person name="Ueki K."/>
        </authorList>
    </citation>
    <scope>NUCLEOTIDE SEQUENCE</scope>
    <source>
        <strain evidence="3">SH051</strain>
    </source>
</reference>
<dbReference type="SUPFAM" id="SSF52096">
    <property type="entry name" value="ClpP/crotonase"/>
    <property type="match status" value="1"/>
</dbReference>
<evidence type="ECO:0000256" key="1">
    <source>
        <dbReference type="SAM" id="MobiDB-lite"/>
    </source>
</evidence>
<evidence type="ECO:0000256" key="2">
    <source>
        <dbReference type="SAM" id="Phobius"/>
    </source>
</evidence>
<protein>
    <recommendedName>
        <fullName evidence="5">Serine protease</fullName>
    </recommendedName>
</protein>
<feature type="transmembrane region" description="Helical" evidence="2">
    <location>
        <begin position="35"/>
        <end position="55"/>
    </location>
</feature>
<feature type="region of interest" description="Disordered" evidence="1">
    <location>
        <begin position="237"/>
        <end position="257"/>
    </location>
</feature>
<keyword evidence="2" id="KW-1133">Transmembrane helix</keyword>
<dbReference type="InterPro" id="IPR002825">
    <property type="entry name" value="Pept_S49_ser-pept_pro"/>
</dbReference>
<evidence type="ECO:0000313" key="4">
    <source>
        <dbReference type="Proteomes" id="UP001431656"/>
    </source>
</evidence>
<dbReference type="EMBL" id="AP028056">
    <property type="protein sequence ID" value="BEH02783.1"/>
    <property type="molecule type" value="Genomic_DNA"/>
</dbReference>
<feature type="compositionally biased region" description="Low complexity" evidence="1">
    <location>
        <begin position="245"/>
        <end position="257"/>
    </location>
</feature>
<name>A0AAN0KGN9_9ACTN</name>
<dbReference type="PANTHER" id="PTHR35984">
    <property type="entry name" value="PERIPLASMIC SERINE PROTEASE"/>
    <property type="match status" value="1"/>
</dbReference>
<dbReference type="AlphaFoldDB" id="A0AAN0KGN9"/>
<dbReference type="Pfam" id="PF01972">
    <property type="entry name" value="SDH_protease"/>
    <property type="match status" value="1"/>
</dbReference>
<dbReference type="KEGG" id="broo:brsh051_20640"/>
<dbReference type="PANTHER" id="PTHR35984:SF1">
    <property type="entry name" value="PERIPLASMIC SERINE PROTEASE"/>
    <property type="match status" value="1"/>
</dbReference>
<evidence type="ECO:0000313" key="3">
    <source>
        <dbReference type="EMBL" id="BEH02783.1"/>
    </source>
</evidence>